<sequence length="238" mass="26669">MEAAGEELRIYAAYRPPGTPFCSSDVRTVMEGETPTIIAGDLNAKHPAWGARVINPPGHALFEDAERYGYDVLGPEEPTHVPIDLRKRPDVFDIVLSRNVNYPIAVEVLYDLNSQHLPILITLGLKAVTTPPRAFKTRVDWRLYHQHLQERPPAHHPLNKVDDVKAAATRMTKAIQEALHAASTIVPISARKDDLPLLISVQIRRKRALRRLWARTHCPRIKTRSGGNVGCSPGTQRR</sequence>
<evidence type="ECO:0000313" key="2">
    <source>
        <dbReference type="EMBL" id="CAG4936289.1"/>
    </source>
</evidence>
<protein>
    <submittedName>
        <fullName evidence="2">(apollo) hypothetical protein</fullName>
    </submittedName>
</protein>
<proteinExistence type="predicted"/>
<gene>
    <name evidence="2" type="ORF">PAPOLLO_LOCUS1149</name>
</gene>
<name>A0A8S3W274_PARAO</name>
<dbReference type="PANTHER" id="PTHR33273">
    <property type="entry name" value="DOMAIN-CONTAINING PROTEIN, PUTATIVE-RELATED"/>
    <property type="match status" value="1"/>
</dbReference>
<organism evidence="2 3">
    <name type="scientific">Parnassius apollo</name>
    <name type="common">Apollo butterfly</name>
    <name type="synonym">Papilio apollo</name>
    <dbReference type="NCBI Taxonomy" id="110799"/>
    <lineage>
        <taxon>Eukaryota</taxon>
        <taxon>Metazoa</taxon>
        <taxon>Ecdysozoa</taxon>
        <taxon>Arthropoda</taxon>
        <taxon>Hexapoda</taxon>
        <taxon>Insecta</taxon>
        <taxon>Pterygota</taxon>
        <taxon>Neoptera</taxon>
        <taxon>Endopterygota</taxon>
        <taxon>Lepidoptera</taxon>
        <taxon>Glossata</taxon>
        <taxon>Ditrysia</taxon>
        <taxon>Papilionoidea</taxon>
        <taxon>Papilionidae</taxon>
        <taxon>Parnassiinae</taxon>
        <taxon>Parnassini</taxon>
        <taxon>Parnassius</taxon>
        <taxon>Parnassius</taxon>
    </lineage>
</organism>
<dbReference type="Proteomes" id="UP000691718">
    <property type="component" value="Unassembled WGS sequence"/>
</dbReference>
<dbReference type="EMBL" id="CAJQZP010000080">
    <property type="protein sequence ID" value="CAG4936289.1"/>
    <property type="molecule type" value="Genomic_DNA"/>
</dbReference>
<dbReference type="OrthoDB" id="10065625at2759"/>
<evidence type="ECO:0000259" key="1">
    <source>
        <dbReference type="Pfam" id="PF14529"/>
    </source>
</evidence>
<dbReference type="InterPro" id="IPR005135">
    <property type="entry name" value="Endo/exonuclease/phosphatase"/>
</dbReference>
<dbReference type="PANTHER" id="PTHR33273:SF4">
    <property type="entry name" value="ENDONUCLEASE_EXONUCLEASE_PHOSPHATASE DOMAIN-CONTAINING PROTEIN"/>
    <property type="match status" value="1"/>
</dbReference>
<dbReference type="Pfam" id="PF14529">
    <property type="entry name" value="Exo_endo_phos_2"/>
    <property type="match status" value="1"/>
</dbReference>
<accession>A0A8S3W274</accession>
<comment type="caution">
    <text evidence="2">The sequence shown here is derived from an EMBL/GenBank/DDBJ whole genome shotgun (WGS) entry which is preliminary data.</text>
</comment>
<keyword evidence="3" id="KW-1185">Reference proteome</keyword>
<feature type="domain" description="Endonuclease/exonuclease/phosphatase" evidence="1">
    <location>
        <begin position="9"/>
        <end position="119"/>
    </location>
</feature>
<dbReference type="GO" id="GO:0003824">
    <property type="term" value="F:catalytic activity"/>
    <property type="evidence" value="ECO:0007669"/>
    <property type="project" value="InterPro"/>
</dbReference>
<dbReference type="AlphaFoldDB" id="A0A8S3W274"/>
<evidence type="ECO:0000313" key="3">
    <source>
        <dbReference type="Proteomes" id="UP000691718"/>
    </source>
</evidence>
<reference evidence="2" key="1">
    <citation type="submission" date="2021-04" db="EMBL/GenBank/DDBJ databases">
        <authorList>
            <person name="Tunstrom K."/>
        </authorList>
    </citation>
    <scope>NUCLEOTIDE SEQUENCE</scope>
</reference>